<evidence type="ECO:0000313" key="2">
    <source>
        <dbReference type="EMBL" id="KNZ53586.1"/>
    </source>
</evidence>
<dbReference type="VEuPathDB" id="FungiDB:VP01_3196g2"/>
<dbReference type="EMBL" id="LAVV01008164">
    <property type="protein sequence ID" value="KNZ53586.1"/>
    <property type="molecule type" value="Genomic_DNA"/>
</dbReference>
<keyword evidence="1" id="KW-0472">Membrane</keyword>
<feature type="transmembrane region" description="Helical" evidence="1">
    <location>
        <begin position="6"/>
        <end position="32"/>
    </location>
</feature>
<evidence type="ECO:0000256" key="1">
    <source>
        <dbReference type="SAM" id="Phobius"/>
    </source>
</evidence>
<comment type="caution">
    <text evidence="2">The sequence shown here is derived from an EMBL/GenBank/DDBJ whole genome shotgun (WGS) entry which is preliminary data.</text>
</comment>
<sequence length="477" mass="54745">MWSLDGSLAGACCMSTAGILPILVLLCTKIIFLATCFQVSGKPFCHFAPIWCFLLFPGALFINSFGFNGAGLAFFWASRHLTFAPTGVTTVTTCYLLFITFMLLENEVQNICLIQNWERIQFTAWVMMRLTYISRGINYSKIKLLINGSSHCKKTCSNACNLMHIHCAYCTMTVPKHLNMQTGGVWMTAWLENAAYKLQAVDQIHKKLSNIYVLVFLAWIICICLYGPKRFCHVLSISFHLFYFISLIIIVIIQLIESSENICKNIYSDDTAKEKLAQLPAVDMQHDSAKLSFKLHLFTYLDRFDWITIGERLEQLIKFFLQCDTTNGEPQWSLNLLDRRAQACNRLFYFVYKAGVLSPASTTLYIPQSAIYNLDHYILLTLIFIPHYSQPPYLPPPLQLLTWKPASTCKSKLNMYSCQLCHKLLSATWCISTLVKPKSPYDLNYRRFKVGYNLLKFPLIDIKVKKAEVKAELYLYE</sequence>
<keyword evidence="1" id="KW-0812">Transmembrane</keyword>
<reference evidence="2 3" key="1">
    <citation type="submission" date="2015-08" db="EMBL/GenBank/DDBJ databases">
        <title>Next Generation Sequencing and Analysis of the Genome of Puccinia sorghi L Schw, the Causal Agent of Maize Common Rust.</title>
        <authorList>
            <person name="Rochi L."/>
            <person name="Burguener G."/>
            <person name="Darino M."/>
            <person name="Turjanski A."/>
            <person name="Kreff E."/>
            <person name="Dieguez M.J."/>
            <person name="Sacco F."/>
        </authorList>
    </citation>
    <scope>NUCLEOTIDE SEQUENCE [LARGE SCALE GENOMIC DNA]</scope>
    <source>
        <strain evidence="2 3">RO10H11247</strain>
    </source>
</reference>
<organism evidence="2 3">
    <name type="scientific">Puccinia sorghi</name>
    <dbReference type="NCBI Taxonomy" id="27349"/>
    <lineage>
        <taxon>Eukaryota</taxon>
        <taxon>Fungi</taxon>
        <taxon>Dikarya</taxon>
        <taxon>Basidiomycota</taxon>
        <taxon>Pucciniomycotina</taxon>
        <taxon>Pucciniomycetes</taxon>
        <taxon>Pucciniales</taxon>
        <taxon>Pucciniaceae</taxon>
        <taxon>Puccinia</taxon>
    </lineage>
</organism>
<feature type="transmembrane region" description="Helical" evidence="1">
    <location>
        <begin position="211"/>
        <end position="228"/>
    </location>
</feature>
<keyword evidence="3" id="KW-1185">Reference proteome</keyword>
<dbReference type="AlphaFoldDB" id="A0A0L6UYF8"/>
<feature type="transmembrane region" description="Helical" evidence="1">
    <location>
        <begin position="234"/>
        <end position="256"/>
    </location>
</feature>
<proteinExistence type="predicted"/>
<evidence type="ECO:0000313" key="3">
    <source>
        <dbReference type="Proteomes" id="UP000037035"/>
    </source>
</evidence>
<dbReference type="Proteomes" id="UP000037035">
    <property type="component" value="Unassembled WGS sequence"/>
</dbReference>
<name>A0A0L6UYF8_9BASI</name>
<gene>
    <name evidence="2" type="ORF">VP01_3196g2</name>
</gene>
<accession>A0A0L6UYF8</accession>
<feature type="transmembrane region" description="Helical" evidence="1">
    <location>
        <begin position="44"/>
        <end position="77"/>
    </location>
</feature>
<feature type="transmembrane region" description="Helical" evidence="1">
    <location>
        <begin position="83"/>
        <end position="104"/>
    </location>
</feature>
<protein>
    <submittedName>
        <fullName evidence="2">Uncharacterized protein</fullName>
    </submittedName>
</protein>
<keyword evidence="1" id="KW-1133">Transmembrane helix</keyword>